<evidence type="ECO:0000313" key="2">
    <source>
        <dbReference type="Proteomes" id="UP000076858"/>
    </source>
</evidence>
<evidence type="ECO:0000313" key="1">
    <source>
        <dbReference type="EMBL" id="KZS05433.1"/>
    </source>
</evidence>
<sequence length="78" mass="8792">MKETKKSNNLHSNIGRSKQTLAVPYNQKSVNKLVGFLCLPLRSTDFLSRNCRTELDLERLLVCPQISFLLGSTLKNIG</sequence>
<proteinExistence type="predicted"/>
<name>A0A164MWL9_9CRUS</name>
<protein>
    <submittedName>
        <fullName evidence="1">Uncharacterized protein</fullName>
    </submittedName>
</protein>
<gene>
    <name evidence="1" type="ORF">APZ42_031377</name>
</gene>
<comment type="caution">
    <text evidence="1">The sequence shown here is derived from an EMBL/GenBank/DDBJ whole genome shotgun (WGS) entry which is preliminary data.</text>
</comment>
<reference evidence="1 2" key="1">
    <citation type="submission" date="2016-03" db="EMBL/GenBank/DDBJ databases">
        <title>EvidentialGene: Evidence-directed Construction of Genes on Genomes.</title>
        <authorList>
            <person name="Gilbert D.G."/>
            <person name="Choi J.-H."/>
            <person name="Mockaitis K."/>
            <person name="Colbourne J."/>
            <person name="Pfrender M."/>
        </authorList>
    </citation>
    <scope>NUCLEOTIDE SEQUENCE [LARGE SCALE GENOMIC DNA]</scope>
    <source>
        <strain evidence="1 2">Xinb3</strain>
        <tissue evidence="1">Complete organism</tissue>
    </source>
</reference>
<keyword evidence="2" id="KW-1185">Reference proteome</keyword>
<dbReference type="Proteomes" id="UP000076858">
    <property type="component" value="Unassembled WGS sequence"/>
</dbReference>
<dbReference type="EMBL" id="LRGB01002929">
    <property type="protein sequence ID" value="KZS05433.1"/>
    <property type="molecule type" value="Genomic_DNA"/>
</dbReference>
<dbReference type="AlphaFoldDB" id="A0A164MWL9"/>
<accession>A0A164MWL9</accession>
<organism evidence="1 2">
    <name type="scientific">Daphnia magna</name>
    <dbReference type="NCBI Taxonomy" id="35525"/>
    <lineage>
        <taxon>Eukaryota</taxon>
        <taxon>Metazoa</taxon>
        <taxon>Ecdysozoa</taxon>
        <taxon>Arthropoda</taxon>
        <taxon>Crustacea</taxon>
        <taxon>Branchiopoda</taxon>
        <taxon>Diplostraca</taxon>
        <taxon>Cladocera</taxon>
        <taxon>Anomopoda</taxon>
        <taxon>Daphniidae</taxon>
        <taxon>Daphnia</taxon>
    </lineage>
</organism>